<dbReference type="PROSITE" id="PS00233">
    <property type="entry name" value="CHIT_BIND_RR_1"/>
    <property type="match status" value="1"/>
</dbReference>
<accession>A0A821V451</accession>
<dbReference type="Pfam" id="PF00379">
    <property type="entry name" value="Chitin_bind_4"/>
    <property type="match status" value="1"/>
</dbReference>
<dbReference type="OrthoDB" id="6378451at2759"/>
<dbReference type="GO" id="GO:0005615">
    <property type="term" value="C:extracellular space"/>
    <property type="evidence" value="ECO:0007669"/>
    <property type="project" value="TreeGrafter"/>
</dbReference>
<dbReference type="AlphaFoldDB" id="A0A821V451"/>
<dbReference type="PANTHER" id="PTHR12236:SF86">
    <property type="entry name" value="CCP84AC-RELATED"/>
    <property type="match status" value="1"/>
</dbReference>
<dbReference type="PRINTS" id="PR00947">
    <property type="entry name" value="CUTICLE"/>
</dbReference>
<proteinExistence type="predicted"/>
<sequence>MSHTVIKPRYSLQILSVTLGVAVNTQAPYSAASESQRRFALENRYDDTGPGAKGPEYAYNTYKTLEEALVSYIDDADTKLPEQERAKVERFVNTDFSQPIRELPKTVEEYTGLKQPTRPQLQPLRRPIQPPPIRQQQEQFLPQPVQYQPILSQPSFQPYPAKYRPEKLFLQDPNTKYLFPDFRGSDLKQSVQSGILEPYRLQRVPGPVNQAYYTQNVELNDRPYDSHPQYTFSYGVHDKKTGDSKSAHESRNGGSVKGYYTFVDPDGKQRTVHYTADDKFGFRATVQRTHMNIQ</sequence>
<name>A0A821V451_9NEOP</name>
<dbReference type="InterPro" id="IPR000618">
    <property type="entry name" value="Insect_cuticle"/>
</dbReference>
<dbReference type="GO" id="GO:0031012">
    <property type="term" value="C:extracellular matrix"/>
    <property type="evidence" value="ECO:0007669"/>
    <property type="project" value="TreeGrafter"/>
</dbReference>
<feature type="region of interest" description="Disordered" evidence="4">
    <location>
        <begin position="237"/>
        <end position="256"/>
    </location>
</feature>
<evidence type="ECO:0000256" key="1">
    <source>
        <dbReference type="ARBA" id="ARBA00022460"/>
    </source>
</evidence>
<dbReference type="InterPro" id="IPR031311">
    <property type="entry name" value="CHIT_BIND_RR_consensus"/>
</dbReference>
<evidence type="ECO:0000313" key="5">
    <source>
        <dbReference type="EMBL" id="CAF4899751.1"/>
    </source>
</evidence>
<dbReference type="PANTHER" id="PTHR12236">
    <property type="entry name" value="STRUCTURAL CONTITUENT OF CUTICLE"/>
    <property type="match status" value="1"/>
</dbReference>
<evidence type="ECO:0000256" key="2">
    <source>
        <dbReference type="ARBA" id="ARBA00022729"/>
    </source>
</evidence>
<dbReference type="PROSITE" id="PS51155">
    <property type="entry name" value="CHIT_BIND_RR_2"/>
    <property type="match status" value="1"/>
</dbReference>
<gene>
    <name evidence="5" type="ORF">PMACD_LOCUS11180</name>
</gene>
<keyword evidence="2" id="KW-0732">Signal</keyword>
<protein>
    <submittedName>
        <fullName evidence="5">Uncharacterized protein</fullName>
    </submittedName>
</protein>
<dbReference type="GO" id="GO:0042302">
    <property type="term" value="F:structural constituent of cuticle"/>
    <property type="evidence" value="ECO:0007669"/>
    <property type="project" value="UniProtKB-UniRule"/>
</dbReference>
<dbReference type="EMBL" id="CAJOBZ010000036">
    <property type="protein sequence ID" value="CAF4899751.1"/>
    <property type="molecule type" value="Genomic_DNA"/>
</dbReference>
<evidence type="ECO:0000256" key="4">
    <source>
        <dbReference type="SAM" id="MobiDB-lite"/>
    </source>
</evidence>
<dbReference type="Proteomes" id="UP000663880">
    <property type="component" value="Unassembled WGS sequence"/>
</dbReference>
<evidence type="ECO:0000256" key="3">
    <source>
        <dbReference type="PROSITE-ProRule" id="PRU00497"/>
    </source>
</evidence>
<feature type="compositionally biased region" description="Basic and acidic residues" evidence="4">
    <location>
        <begin position="237"/>
        <end position="251"/>
    </location>
</feature>
<keyword evidence="6" id="KW-1185">Reference proteome</keyword>
<keyword evidence="1 3" id="KW-0193">Cuticle</keyword>
<comment type="caution">
    <text evidence="5">The sequence shown here is derived from an EMBL/GenBank/DDBJ whole genome shotgun (WGS) entry which is preliminary data.</text>
</comment>
<reference evidence="5" key="1">
    <citation type="submission" date="2021-02" db="EMBL/GenBank/DDBJ databases">
        <authorList>
            <person name="Steward A R."/>
        </authorList>
    </citation>
    <scope>NUCLEOTIDE SEQUENCE</scope>
</reference>
<dbReference type="InterPro" id="IPR051217">
    <property type="entry name" value="Insect_Cuticle_Struc_Prot"/>
</dbReference>
<organism evidence="5 6">
    <name type="scientific">Pieris macdunnoughi</name>
    <dbReference type="NCBI Taxonomy" id="345717"/>
    <lineage>
        <taxon>Eukaryota</taxon>
        <taxon>Metazoa</taxon>
        <taxon>Ecdysozoa</taxon>
        <taxon>Arthropoda</taxon>
        <taxon>Hexapoda</taxon>
        <taxon>Insecta</taxon>
        <taxon>Pterygota</taxon>
        <taxon>Neoptera</taxon>
        <taxon>Endopterygota</taxon>
        <taxon>Lepidoptera</taxon>
        <taxon>Glossata</taxon>
        <taxon>Ditrysia</taxon>
        <taxon>Papilionoidea</taxon>
        <taxon>Pieridae</taxon>
        <taxon>Pierinae</taxon>
        <taxon>Pieris</taxon>
    </lineage>
</organism>
<evidence type="ECO:0000313" key="6">
    <source>
        <dbReference type="Proteomes" id="UP000663880"/>
    </source>
</evidence>